<gene>
    <name evidence="2" type="ORF">MEDL_40749</name>
</gene>
<proteinExistence type="predicted"/>
<feature type="domain" description="Reverse transcriptase zinc-binding" evidence="1">
    <location>
        <begin position="169"/>
        <end position="242"/>
    </location>
</feature>
<evidence type="ECO:0000313" key="3">
    <source>
        <dbReference type="Proteomes" id="UP000683360"/>
    </source>
</evidence>
<evidence type="ECO:0000313" key="2">
    <source>
        <dbReference type="EMBL" id="CAG2227748.1"/>
    </source>
</evidence>
<dbReference type="Proteomes" id="UP000683360">
    <property type="component" value="Unassembled WGS sequence"/>
</dbReference>
<evidence type="ECO:0000259" key="1">
    <source>
        <dbReference type="Pfam" id="PF13966"/>
    </source>
</evidence>
<dbReference type="OrthoDB" id="10072093at2759"/>
<sequence>MENFPKYYLELIKTWSKFLSIQSPINKNDILNQQLFGNIKIQYNKKPIFFANFGKSGIHTIKDIWDEETKNIKSDNFIYNTLKDKRNWISEWTRLKLAIPKLFKDRLKNVHVDPEPPKNGYYIKNTFEFYDKQNKVVIPSEISLKLIQYSLNLDIVPNCQIKWNIQYNSELPWKKIWINLNKSMSSRKANQISWKIVHNIIYTEQKLFRIGKSNNGKCHFCKTENETLTHLFHSCNIIMVVWEHIFDALKTYNVLNNTVYIPLSEELIILGMYDYNKKYNVITNTIMNTVKWIIWKCRNIIKYQSKSFTSSQLIAYAKRELSSLIESMDKSLSSKKENFAAEIKLIINLIH</sequence>
<dbReference type="Pfam" id="PF13966">
    <property type="entry name" value="zf-RVT"/>
    <property type="match status" value="1"/>
</dbReference>
<dbReference type="InterPro" id="IPR026960">
    <property type="entry name" value="RVT-Znf"/>
</dbReference>
<organism evidence="2 3">
    <name type="scientific">Mytilus edulis</name>
    <name type="common">Blue mussel</name>
    <dbReference type="NCBI Taxonomy" id="6550"/>
    <lineage>
        <taxon>Eukaryota</taxon>
        <taxon>Metazoa</taxon>
        <taxon>Spiralia</taxon>
        <taxon>Lophotrochozoa</taxon>
        <taxon>Mollusca</taxon>
        <taxon>Bivalvia</taxon>
        <taxon>Autobranchia</taxon>
        <taxon>Pteriomorphia</taxon>
        <taxon>Mytilida</taxon>
        <taxon>Mytiloidea</taxon>
        <taxon>Mytilidae</taxon>
        <taxon>Mytilinae</taxon>
        <taxon>Mytilus</taxon>
    </lineage>
</organism>
<protein>
    <recommendedName>
        <fullName evidence="1">Reverse transcriptase zinc-binding domain-containing protein</fullName>
    </recommendedName>
</protein>
<keyword evidence="3" id="KW-1185">Reference proteome</keyword>
<accession>A0A8S3T8N8</accession>
<dbReference type="EMBL" id="CAJPWZ010001972">
    <property type="protein sequence ID" value="CAG2227748.1"/>
    <property type="molecule type" value="Genomic_DNA"/>
</dbReference>
<dbReference type="AlphaFoldDB" id="A0A8S3T8N8"/>
<name>A0A8S3T8N8_MYTED</name>
<reference evidence="2" key="1">
    <citation type="submission" date="2021-03" db="EMBL/GenBank/DDBJ databases">
        <authorList>
            <person name="Bekaert M."/>
        </authorList>
    </citation>
    <scope>NUCLEOTIDE SEQUENCE</scope>
</reference>
<comment type="caution">
    <text evidence="2">The sequence shown here is derived from an EMBL/GenBank/DDBJ whole genome shotgun (WGS) entry which is preliminary data.</text>
</comment>